<comment type="caution">
    <text evidence="3">The sequence shown here is derived from an EMBL/GenBank/DDBJ whole genome shotgun (WGS) entry which is preliminary data.</text>
</comment>
<name>A0A0B8ZWK0_9SPHN</name>
<dbReference type="EMBL" id="JRVC01000027">
    <property type="protein sequence ID" value="KHS42648.1"/>
    <property type="molecule type" value="Genomic_DNA"/>
</dbReference>
<keyword evidence="1" id="KW-0472">Membrane</keyword>
<keyword evidence="4" id="KW-1185">Reference proteome</keyword>
<dbReference type="Gene3D" id="3.10.310.50">
    <property type="match status" value="1"/>
</dbReference>
<feature type="transmembrane region" description="Helical" evidence="1">
    <location>
        <begin position="45"/>
        <end position="66"/>
    </location>
</feature>
<dbReference type="InterPro" id="IPR007621">
    <property type="entry name" value="TPM_dom"/>
</dbReference>
<keyword evidence="1" id="KW-0812">Transmembrane</keyword>
<feature type="transmembrane region" description="Helical" evidence="1">
    <location>
        <begin position="86"/>
        <end position="105"/>
    </location>
</feature>
<accession>A0A0B8ZWK0</accession>
<reference evidence="3 4" key="1">
    <citation type="submission" date="2014-10" db="EMBL/GenBank/DDBJ databases">
        <title>Draft genome sequence of Novosphingobium subterraneum DSM 12447.</title>
        <authorList>
            <person name="Gan H.M."/>
            <person name="Gan H.Y."/>
            <person name="Savka M.A."/>
        </authorList>
    </citation>
    <scope>NUCLEOTIDE SEQUENCE [LARGE SCALE GENOMIC DNA]</scope>
    <source>
        <strain evidence="3 4">DSM 12447</strain>
    </source>
</reference>
<dbReference type="STRING" id="48936.NJ75_04086"/>
<dbReference type="PANTHER" id="PTHR30373">
    <property type="entry name" value="UPF0603 PROTEIN YGCG"/>
    <property type="match status" value="1"/>
</dbReference>
<evidence type="ECO:0000256" key="1">
    <source>
        <dbReference type="SAM" id="Phobius"/>
    </source>
</evidence>
<proteinExistence type="predicted"/>
<gene>
    <name evidence="3" type="ORF">NJ75_04086</name>
</gene>
<dbReference type="Pfam" id="PF04536">
    <property type="entry name" value="TPM_phosphatase"/>
    <property type="match status" value="1"/>
</dbReference>
<dbReference type="AlphaFoldDB" id="A0A0B8ZWK0"/>
<dbReference type="PANTHER" id="PTHR30373:SF8">
    <property type="entry name" value="BLL7265 PROTEIN"/>
    <property type="match status" value="1"/>
</dbReference>
<dbReference type="Proteomes" id="UP000031338">
    <property type="component" value="Unassembled WGS sequence"/>
</dbReference>
<dbReference type="PATRIC" id="fig|48936.3.peg.4117"/>
<evidence type="ECO:0000313" key="4">
    <source>
        <dbReference type="Proteomes" id="UP000031338"/>
    </source>
</evidence>
<evidence type="ECO:0000259" key="2">
    <source>
        <dbReference type="Pfam" id="PF04536"/>
    </source>
</evidence>
<dbReference type="RefSeq" id="WP_039337712.1">
    <property type="nucleotide sequence ID" value="NZ_JRVC01000027.1"/>
</dbReference>
<feature type="domain" description="TPM" evidence="2">
    <location>
        <begin position="140"/>
        <end position="204"/>
    </location>
</feature>
<organism evidence="3 4">
    <name type="scientific">Novosphingobium subterraneum</name>
    <dbReference type="NCBI Taxonomy" id="48936"/>
    <lineage>
        <taxon>Bacteria</taxon>
        <taxon>Pseudomonadati</taxon>
        <taxon>Pseudomonadota</taxon>
        <taxon>Alphaproteobacteria</taxon>
        <taxon>Sphingomonadales</taxon>
        <taxon>Sphingomonadaceae</taxon>
        <taxon>Novosphingobium</taxon>
    </lineage>
</organism>
<keyword evidence="1" id="KW-1133">Transmembrane helix</keyword>
<evidence type="ECO:0000313" key="3">
    <source>
        <dbReference type="EMBL" id="KHS42648.1"/>
    </source>
</evidence>
<protein>
    <recommendedName>
        <fullName evidence="2">TPM domain-containing protein</fullName>
    </recommendedName>
</protein>
<sequence>MSRLVQMTEADHKLVSDAVAAAEAQSAGEIVTIVTPRSDSYRDVALIWSALVAFVALAVVDMFAGFYLPVVEQVLGLWAFEWTPRAVLGLALTVITLKFGAMYLLMRFTPLGLWLTPRRVRNARVRERALTCFRVGAESRTTGHTGVLIYLSLAEHRAEIIADAAIASKVSPETWGLAMNAMLDPLRQGRMAEGMAAAVAEVGKVLTQHFPRSADDKNELPDRLIEV</sequence>